<dbReference type="OrthoDB" id="108721at2157"/>
<dbReference type="Proteomes" id="UP000182829">
    <property type="component" value="Unassembled WGS sequence"/>
</dbReference>
<proteinExistence type="predicted"/>
<accession>A0A1I3RPH5</accession>
<gene>
    <name evidence="1" type="ORF">SAMN05443661_13333</name>
</gene>
<reference evidence="1 2" key="1">
    <citation type="submission" date="2016-10" db="EMBL/GenBank/DDBJ databases">
        <authorList>
            <person name="de Groot N.N."/>
        </authorList>
    </citation>
    <scope>NUCLEOTIDE SEQUENCE [LARGE SCALE GENOMIC DNA]</scope>
    <source>
        <strain evidence="1 2">SP2</strain>
    </source>
</reference>
<sequence>MAQSAIDTANDEQPSRHVLLDRGDEWEWKLIAEDGELTASKAIPYDGVRYYTTKDENFGRQKNSVGRLSVEGVIDHLAGDSDIPRDDIEAAIETVRADDVL</sequence>
<evidence type="ECO:0000313" key="1">
    <source>
        <dbReference type="EMBL" id="SFJ48473.1"/>
    </source>
</evidence>
<organism evidence="1 2">
    <name type="scientific">Natronobacterium gregoryi</name>
    <dbReference type="NCBI Taxonomy" id="44930"/>
    <lineage>
        <taxon>Archaea</taxon>
        <taxon>Methanobacteriati</taxon>
        <taxon>Methanobacteriota</taxon>
        <taxon>Stenosarchaea group</taxon>
        <taxon>Halobacteria</taxon>
        <taxon>Halobacteriales</taxon>
        <taxon>Natrialbaceae</taxon>
        <taxon>Natronobacterium</taxon>
    </lineage>
</organism>
<evidence type="ECO:0008006" key="3">
    <source>
        <dbReference type="Google" id="ProtNLM"/>
    </source>
</evidence>
<dbReference type="AlphaFoldDB" id="A0A1I3RPH5"/>
<evidence type="ECO:0000313" key="2">
    <source>
        <dbReference type="Proteomes" id="UP000182829"/>
    </source>
</evidence>
<protein>
    <recommendedName>
        <fullName evidence="3">DUF1508 domain-containing protein</fullName>
    </recommendedName>
</protein>
<dbReference type="EMBL" id="FORO01000033">
    <property type="protein sequence ID" value="SFJ48473.1"/>
    <property type="molecule type" value="Genomic_DNA"/>
</dbReference>
<dbReference type="GeneID" id="14208470"/>
<name>A0A1I3RPH5_9EURY</name>
<dbReference type="RefSeq" id="WP_005580383.1">
    <property type="nucleotide sequence ID" value="NZ_FORO01000033.1"/>
</dbReference>